<dbReference type="EMBL" id="CAJOBC010088691">
    <property type="protein sequence ID" value="CAF4371819.1"/>
    <property type="molecule type" value="Genomic_DNA"/>
</dbReference>
<evidence type="ECO:0000256" key="1">
    <source>
        <dbReference type="ARBA" id="ARBA00008455"/>
    </source>
</evidence>
<dbReference type="GO" id="GO:0006508">
    <property type="term" value="P:proteolysis"/>
    <property type="evidence" value="ECO:0007669"/>
    <property type="project" value="InterPro"/>
</dbReference>
<dbReference type="Proteomes" id="UP000681722">
    <property type="component" value="Unassembled WGS sequence"/>
</dbReference>
<evidence type="ECO:0000259" key="3">
    <source>
        <dbReference type="SMART" id="SM00645"/>
    </source>
</evidence>
<proteinExistence type="inferred from homology"/>
<gene>
    <name evidence="4" type="ORF">SRO942_LOCUS37876</name>
</gene>
<name>A0A8S2UZ79_9BILA</name>
<dbReference type="PROSITE" id="PS51257">
    <property type="entry name" value="PROKAR_LIPOPROTEIN"/>
    <property type="match status" value="1"/>
</dbReference>
<feature type="domain" description="Peptidase C1A papain C-terminal" evidence="3">
    <location>
        <begin position="5"/>
        <end position="191"/>
    </location>
</feature>
<dbReference type="Pfam" id="PF00112">
    <property type="entry name" value="Peptidase_C1"/>
    <property type="match status" value="1"/>
</dbReference>
<dbReference type="SUPFAM" id="SSF54001">
    <property type="entry name" value="Cysteine proteinases"/>
    <property type="match status" value="1"/>
</dbReference>
<dbReference type="InterPro" id="IPR013128">
    <property type="entry name" value="Peptidase_C1A"/>
</dbReference>
<feature type="transmembrane region" description="Helical" evidence="2">
    <location>
        <begin position="20"/>
        <end position="40"/>
    </location>
</feature>
<dbReference type="GO" id="GO:0008234">
    <property type="term" value="F:cysteine-type peptidase activity"/>
    <property type="evidence" value="ECO:0007669"/>
    <property type="project" value="InterPro"/>
</dbReference>
<evidence type="ECO:0000313" key="4">
    <source>
        <dbReference type="EMBL" id="CAF4371819.1"/>
    </source>
</evidence>
<dbReference type="SMART" id="SM00645">
    <property type="entry name" value="Pept_C1"/>
    <property type="match status" value="1"/>
</dbReference>
<comment type="caution">
    <text evidence="4">The sequence shown here is derived from an EMBL/GenBank/DDBJ whole genome shotgun (WGS) entry which is preliminary data.</text>
</comment>
<dbReference type="AlphaFoldDB" id="A0A8S2UZ79"/>
<dbReference type="PROSITE" id="PS00639">
    <property type="entry name" value="THIOL_PROTEASE_HIS"/>
    <property type="match status" value="1"/>
</dbReference>
<keyword evidence="2" id="KW-0472">Membrane</keyword>
<reference evidence="4" key="1">
    <citation type="submission" date="2021-02" db="EMBL/GenBank/DDBJ databases">
        <authorList>
            <person name="Nowell W R."/>
        </authorList>
    </citation>
    <scope>NUCLEOTIDE SEQUENCE</scope>
</reference>
<dbReference type="InterPro" id="IPR000668">
    <property type="entry name" value="Peptidase_C1A_C"/>
</dbReference>
<keyword evidence="2" id="KW-1133">Transmembrane helix</keyword>
<dbReference type="CDD" id="cd02248">
    <property type="entry name" value="Peptidase_C1A"/>
    <property type="match status" value="1"/>
</dbReference>
<protein>
    <recommendedName>
        <fullName evidence="3">Peptidase C1A papain C-terminal domain-containing protein</fullName>
    </recommendedName>
</protein>
<dbReference type="InterPro" id="IPR025660">
    <property type="entry name" value="Pept_his_AS"/>
</dbReference>
<accession>A0A8S2UZ79</accession>
<dbReference type="InterPro" id="IPR038765">
    <property type="entry name" value="Papain-like_cys_pep_sf"/>
</dbReference>
<evidence type="ECO:0000313" key="5">
    <source>
        <dbReference type="Proteomes" id="UP000681722"/>
    </source>
</evidence>
<comment type="similarity">
    <text evidence="1">Belongs to the peptidase C1 family.</text>
</comment>
<evidence type="ECO:0000256" key="2">
    <source>
        <dbReference type="SAM" id="Phobius"/>
    </source>
</evidence>
<organism evidence="4 5">
    <name type="scientific">Didymodactylos carnosus</name>
    <dbReference type="NCBI Taxonomy" id="1234261"/>
    <lineage>
        <taxon>Eukaryota</taxon>
        <taxon>Metazoa</taxon>
        <taxon>Spiralia</taxon>
        <taxon>Gnathifera</taxon>
        <taxon>Rotifera</taxon>
        <taxon>Eurotatoria</taxon>
        <taxon>Bdelloidea</taxon>
        <taxon>Philodinida</taxon>
        <taxon>Philodinidae</taxon>
        <taxon>Didymodactylos</taxon>
    </lineage>
</organism>
<dbReference type="PANTHER" id="PTHR12411">
    <property type="entry name" value="CYSTEINE PROTEASE FAMILY C1-RELATED"/>
    <property type="match status" value="1"/>
</dbReference>
<dbReference type="InterPro" id="IPR039417">
    <property type="entry name" value="Peptidase_C1A_papain-like"/>
</dbReference>
<keyword evidence="2" id="KW-0812">Transmembrane</keyword>
<sequence length="192" mass="20821">MDIHKPQDLEKLQSYYFAKLFSLVFLLGSGAGGCNFGHFIPSIQYLQSKNGTQFLSQDYPSVGSTNVCQTKGSVSRKIIGPTLSYTGVNYNDEAALLQAVSRGSVFVGINAAAQGFQYYASGVLNLSANDCDPFELDHAVTLVGYGYDSTTRLNYWKVKNSWSTTWGEGGYARIARGTNVCGIATNAYEATL</sequence>
<dbReference type="Gene3D" id="3.90.70.10">
    <property type="entry name" value="Cysteine proteinases"/>
    <property type="match status" value="1"/>
</dbReference>
<dbReference type="OrthoDB" id="190265at2759"/>